<comment type="caution">
    <text evidence="2">The sequence shown here is derived from an EMBL/GenBank/DDBJ whole genome shotgun (WGS) entry which is preliminary data.</text>
</comment>
<sequence length="108" mass="12519">MCRKSRGLFRNPHPGSQQRSFDSTANSFETKPNEIRTPLCAKLNKKTQVRTVERLVVEKSELQLLCLSYQPPFETKAKPRNRRSFSTSTAGHQEKPKRQDPSEARDRF</sequence>
<dbReference type="EMBL" id="JBBPBN010000016">
    <property type="protein sequence ID" value="KAK9020890.1"/>
    <property type="molecule type" value="Genomic_DNA"/>
</dbReference>
<reference evidence="2 3" key="1">
    <citation type="journal article" date="2024" name="G3 (Bethesda)">
        <title>Genome assembly of Hibiscus sabdariffa L. provides insights into metabolisms of medicinal natural products.</title>
        <authorList>
            <person name="Kim T."/>
        </authorList>
    </citation>
    <scope>NUCLEOTIDE SEQUENCE [LARGE SCALE GENOMIC DNA]</scope>
    <source>
        <strain evidence="2">TK-2024</strain>
        <tissue evidence="2">Old leaves</tissue>
    </source>
</reference>
<feature type="compositionally biased region" description="Polar residues" evidence="1">
    <location>
        <begin position="14"/>
        <end position="30"/>
    </location>
</feature>
<accession>A0ABR2S6M1</accession>
<name>A0ABR2S6M1_9ROSI</name>
<evidence type="ECO:0000313" key="2">
    <source>
        <dbReference type="EMBL" id="KAK9020890.1"/>
    </source>
</evidence>
<feature type="region of interest" description="Disordered" evidence="1">
    <location>
        <begin position="73"/>
        <end position="108"/>
    </location>
</feature>
<gene>
    <name evidence="2" type="ORF">V6N11_010902</name>
</gene>
<dbReference type="Proteomes" id="UP001396334">
    <property type="component" value="Unassembled WGS sequence"/>
</dbReference>
<proteinExistence type="predicted"/>
<evidence type="ECO:0000313" key="3">
    <source>
        <dbReference type="Proteomes" id="UP001396334"/>
    </source>
</evidence>
<feature type="region of interest" description="Disordered" evidence="1">
    <location>
        <begin position="1"/>
        <end position="34"/>
    </location>
</feature>
<protein>
    <submittedName>
        <fullName evidence="2">Uncharacterized protein</fullName>
    </submittedName>
</protein>
<organism evidence="2 3">
    <name type="scientific">Hibiscus sabdariffa</name>
    <name type="common">roselle</name>
    <dbReference type="NCBI Taxonomy" id="183260"/>
    <lineage>
        <taxon>Eukaryota</taxon>
        <taxon>Viridiplantae</taxon>
        <taxon>Streptophyta</taxon>
        <taxon>Embryophyta</taxon>
        <taxon>Tracheophyta</taxon>
        <taxon>Spermatophyta</taxon>
        <taxon>Magnoliopsida</taxon>
        <taxon>eudicotyledons</taxon>
        <taxon>Gunneridae</taxon>
        <taxon>Pentapetalae</taxon>
        <taxon>rosids</taxon>
        <taxon>malvids</taxon>
        <taxon>Malvales</taxon>
        <taxon>Malvaceae</taxon>
        <taxon>Malvoideae</taxon>
        <taxon>Hibiscus</taxon>
    </lineage>
</organism>
<evidence type="ECO:0000256" key="1">
    <source>
        <dbReference type="SAM" id="MobiDB-lite"/>
    </source>
</evidence>
<keyword evidence="3" id="KW-1185">Reference proteome</keyword>
<feature type="compositionally biased region" description="Basic and acidic residues" evidence="1">
    <location>
        <begin position="92"/>
        <end position="108"/>
    </location>
</feature>